<dbReference type="InterPro" id="IPR039421">
    <property type="entry name" value="Type_1_exporter"/>
</dbReference>
<keyword evidence="13" id="KW-1185">Reference proteome</keyword>
<comment type="subcellular location">
    <subcellularLocation>
        <location evidence="1">Cell membrane</location>
        <topology evidence="1">Multi-pass membrane protein</topology>
    </subcellularLocation>
</comment>
<dbReference type="InterPro" id="IPR011527">
    <property type="entry name" value="ABC1_TM_dom"/>
</dbReference>
<evidence type="ECO:0000256" key="8">
    <source>
        <dbReference type="SAM" id="Phobius"/>
    </source>
</evidence>
<dbReference type="InterPro" id="IPR027417">
    <property type="entry name" value="P-loop_NTPase"/>
</dbReference>
<dbReference type="InterPro" id="IPR036640">
    <property type="entry name" value="ABC1_TM_sf"/>
</dbReference>
<evidence type="ECO:0000259" key="10">
    <source>
        <dbReference type="PROSITE" id="PS50929"/>
    </source>
</evidence>
<evidence type="ECO:0000256" key="1">
    <source>
        <dbReference type="ARBA" id="ARBA00004651"/>
    </source>
</evidence>
<accession>A0ABQ2ACW2</accession>
<dbReference type="PROSITE" id="PS50990">
    <property type="entry name" value="PEPTIDASE_C39"/>
    <property type="match status" value="1"/>
</dbReference>
<dbReference type="PROSITE" id="PS00211">
    <property type="entry name" value="ABC_TRANSPORTER_1"/>
    <property type="match status" value="1"/>
</dbReference>
<sequence length="729" mass="82030">MSAFPYYRQLETMDCGPTCLRMIARFYGKNFSLETLRHKTRRSRSGVSLLGISKAAEQIGFRTVGAKVSYEALQSTTNLPCIAHWNQDHFVVIYKIKRGRVYVADPGRSLLSYQKKEFLEKWRIGQNTTADEGIVLFIEPTPSFYTAEEEINSSIGITKIVDYLRSHRRLFAQLVLGLLVGALIQGLMPFFTRAIVDIGISTHDVKFIYTVLAGQLLLSVGQTAVEFIRGWILLHISTRISIAILSDFLMKLLRLPLSFFDASITGDIIQRINDQRRIELFLTSTLLNTLFSLVSLVVFGSVLFNFSRPIFSIFLVGSLLYMGWVMFFLRFRKQLDYKRFDVASSSYNNITQLIGGIHEIKLNDCGSNKLWEWERIQAKLFNYNTQSLSLSQYQQVGAFFINHTKNILIIFYAAQAVLQGTLSLGEMLAIQFIVGQLNLPVEQLIQFTQSAQDAKISVDRLNDVHRVTDEEPDDKLLISSLPDDKSISLRDVSFTYPGAGNKAVLSGLDIDIPQGKITAIVGDSGSGKTTILKLLLKIQQPESGRIAIEDTDYNTLSHAALRRDCGVVMQDGYIFSDTIANNIMVSSEEKSPQRLLHALRMANIEQFVKDSALGLNTKIGVDGNGLSQGQKQRILIARAIYKNPSYLFLDEATNALDANNEKAIMENLNLFFKGRTVVVVAHRLSTVKNADQIIVLQRGRVTERGTHDELVRQEGPYYQLVRNQLNLGN</sequence>
<comment type="caution">
    <text evidence="12">The sequence shown here is derived from an EMBL/GenBank/DDBJ whole genome shotgun (WGS) entry which is preliminary data.</text>
</comment>
<dbReference type="InterPro" id="IPR017871">
    <property type="entry name" value="ABC_transporter-like_CS"/>
</dbReference>
<organism evidence="12 13">
    <name type="scientific">Hymenobacter frigidus</name>
    <dbReference type="NCBI Taxonomy" id="1524095"/>
    <lineage>
        <taxon>Bacteria</taxon>
        <taxon>Pseudomonadati</taxon>
        <taxon>Bacteroidota</taxon>
        <taxon>Cytophagia</taxon>
        <taxon>Cytophagales</taxon>
        <taxon>Hymenobacteraceae</taxon>
        <taxon>Hymenobacter</taxon>
    </lineage>
</organism>
<keyword evidence="4" id="KW-0378">Hydrolase</keyword>
<feature type="transmembrane region" description="Helical" evidence="8">
    <location>
        <begin position="280"/>
        <end position="304"/>
    </location>
</feature>
<dbReference type="RefSeq" id="WP_188562902.1">
    <property type="nucleotide sequence ID" value="NZ_BMGY01000032.1"/>
</dbReference>
<feature type="transmembrane region" description="Helical" evidence="8">
    <location>
        <begin position="170"/>
        <end position="195"/>
    </location>
</feature>
<evidence type="ECO:0000256" key="2">
    <source>
        <dbReference type="ARBA" id="ARBA00022692"/>
    </source>
</evidence>
<keyword evidence="5 12" id="KW-0067">ATP-binding</keyword>
<dbReference type="CDD" id="cd18571">
    <property type="entry name" value="ABC_6TM_peptidase_like"/>
    <property type="match status" value="1"/>
</dbReference>
<keyword evidence="7 8" id="KW-0472">Membrane</keyword>
<dbReference type="EMBL" id="BMGY01000032">
    <property type="protein sequence ID" value="GGH88506.1"/>
    <property type="molecule type" value="Genomic_DNA"/>
</dbReference>
<dbReference type="GO" id="GO:0005524">
    <property type="term" value="F:ATP binding"/>
    <property type="evidence" value="ECO:0007669"/>
    <property type="project" value="UniProtKB-KW"/>
</dbReference>
<dbReference type="Gene3D" id="3.40.50.300">
    <property type="entry name" value="P-loop containing nucleotide triphosphate hydrolases"/>
    <property type="match status" value="1"/>
</dbReference>
<dbReference type="PROSITE" id="PS50929">
    <property type="entry name" value="ABC_TM1F"/>
    <property type="match status" value="1"/>
</dbReference>
<dbReference type="Gene3D" id="1.20.1560.10">
    <property type="entry name" value="ABC transporter type 1, transmembrane domain"/>
    <property type="match status" value="1"/>
</dbReference>
<evidence type="ECO:0000256" key="3">
    <source>
        <dbReference type="ARBA" id="ARBA00022741"/>
    </source>
</evidence>
<dbReference type="SMART" id="SM00382">
    <property type="entry name" value="AAA"/>
    <property type="match status" value="1"/>
</dbReference>
<keyword evidence="3" id="KW-0547">Nucleotide-binding</keyword>
<dbReference type="Proteomes" id="UP000637774">
    <property type="component" value="Unassembled WGS sequence"/>
</dbReference>
<dbReference type="Pfam" id="PF00005">
    <property type="entry name" value="ABC_tran"/>
    <property type="match status" value="1"/>
</dbReference>
<evidence type="ECO:0000256" key="7">
    <source>
        <dbReference type="ARBA" id="ARBA00023136"/>
    </source>
</evidence>
<name>A0ABQ2ACW2_9BACT</name>
<evidence type="ECO:0000256" key="6">
    <source>
        <dbReference type="ARBA" id="ARBA00022989"/>
    </source>
</evidence>
<dbReference type="InterPro" id="IPR005074">
    <property type="entry name" value="Peptidase_C39"/>
</dbReference>
<evidence type="ECO:0000313" key="13">
    <source>
        <dbReference type="Proteomes" id="UP000637774"/>
    </source>
</evidence>
<dbReference type="InterPro" id="IPR003439">
    <property type="entry name" value="ABC_transporter-like_ATP-bd"/>
</dbReference>
<dbReference type="Pfam" id="PF00664">
    <property type="entry name" value="ABC_membrane"/>
    <property type="match status" value="1"/>
</dbReference>
<feature type="transmembrane region" description="Helical" evidence="8">
    <location>
        <begin position="207"/>
        <end position="225"/>
    </location>
</feature>
<dbReference type="PROSITE" id="PS50893">
    <property type="entry name" value="ABC_TRANSPORTER_2"/>
    <property type="match status" value="1"/>
</dbReference>
<protein>
    <submittedName>
        <fullName evidence="12">ABC transporter ATP-binding protein</fullName>
    </submittedName>
</protein>
<dbReference type="CDD" id="cd02418">
    <property type="entry name" value="Peptidase_C39B"/>
    <property type="match status" value="1"/>
</dbReference>
<feature type="domain" description="ABC transmembrane type-1" evidence="10">
    <location>
        <begin position="174"/>
        <end position="453"/>
    </location>
</feature>
<dbReference type="Gene3D" id="3.90.70.10">
    <property type="entry name" value="Cysteine proteinases"/>
    <property type="match status" value="1"/>
</dbReference>
<dbReference type="PANTHER" id="PTHR43394:SF1">
    <property type="entry name" value="ATP-BINDING CASSETTE SUB-FAMILY B MEMBER 10, MITOCHONDRIAL"/>
    <property type="match status" value="1"/>
</dbReference>
<evidence type="ECO:0000256" key="4">
    <source>
        <dbReference type="ARBA" id="ARBA00022801"/>
    </source>
</evidence>
<dbReference type="PANTHER" id="PTHR43394">
    <property type="entry name" value="ATP-DEPENDENT PERMEASE MDL1, MITOCHONDRIAL"/>
    <property type="match status" value="1"/>
</dbReference>
<evidence type="ECO:0000313" key="12">
    <source>
        <dbReference type="EMBL" id="GGH88506.1"/>
    </source>
</evidence>
<dbReference type="SUPFAM" id="SSF52540">
    <property type="entry name" value="P-loop containing nucleoside triphosphate hydrolases"/>
    <property type="match status" value="1"/>
</dbReference>
<feature type="domain" description="ABC transporter" evidence="9">
    <location>
        <begin position="487"/>
        <end position="723"/>
    </location>
</feature>
<feature type="domain" description="Peptidase C39" evidence="11">
    <location>
        <begin position="9"/>
        <end position="129"/>
    </location>
</feature>
<feature type="transmembrane region" description="Helical" evidence="8">
    <location>
        <begin position="310"/>
        <end position="329"/>
    </location>
</feature>
<keyword evidence="6 8" id="KW-1133">Transmembrane helix</keyword>
<reference evidence="13" key="1">
    <citation type="journal article" date="2019" name="Int. J. Syst. Evol. Microbiol.">
        <title>The Global Catalogue of Microorganisms (GCM) 10K type strain sequencing project: providing services to taxonomists for standard genome sequencing and annotation.</title>
        <authorList>
            <consortium name="The Broad Institute Genomics Platform"/>
            <consortium name="The Broad Institute Genome Sequencing Center for Infectious Disease"/>
            <person name="Wu L."/>
            <person name="Ma J."/>
        </authorList>
    </citation>
    <scope>NUCLEOTIDE SEQUENCE [LARGE SCALE GENOMIC DNA]</scope>
    <source>
        <strain evidence="13">CGMCC 1.14966</strain>
    </source>
</reference>
<evidence type="ECO:0000256" key="5">
    <source>
        <dbReference type="ARBA" id="ARBA00022840"/>
    </source>
</evidence>
<keyword evidence="2 8" id="KW-0812">Transmembrane</keyword>
<proteinExistence type="predicted"/>
<dbReference type="InterPro" id="IPR003593">
    <property type="entry name" value="AAA+_ATPase"/>
</dbReference>
<evidence type="ECO:0000259" key="11">
    <source>
        <dbReference type="PROSITE" id="PS50990"/>
    </source>
</evidence>
<dbReference type="Pfam" id="PF03412">
    <property type="entry name" value="Peptidase_C39"/>
    <property type="match status" value="1"/>
</dbReference>
<evidence type="ECO:0000259" key="9">
    <source>
        <dbReference type="PROSITE" id="PS50893"/>
    </source>
</evidence>
<gene>
    <name evidence="12" type="ORF">GCM10011495_29930</name>
</gene>
<dbReference type="SUPFAM" id="SSF90123">
    <property type="entry name" value="ABC transporter transmembrane region"/>
    <property type="match status" value="1"/>
</dbReference>